<dbReference type="Proteomes" id="UP000077315">
    <property type="component" value="Unassembled WGS sequence"/>
</dbReference>
<dbReference type="EMBL" id="KV440981">
    <property type="protein sequence ID" value="OAD73512.1"/>
    <property type="molecule type" value="Genomic_DNA"/>
</dbReference>
<evidence type="ECO:0000313" key="1">
    <source>
        <dbReference type="EMBL" id="OAD73512.1"/>
    </source>
</evidence>
<dbReference type="GeneID" id="28994790"/>
<protein>
    <submittedName>
        <fullName evidence="1">Uncharacterized protein</fullName>
    </submittedName>
</protein>
<gene>
    <name evidence="1" type="ORF">PHYBLDRAFT_158951</name>
</gene>
<dbReference type="InParanoid" id="A0A162U550"/>
<dbReference type="OrthoDB" id="66510at2759"/>
<dbReference type="RefSeq" id="XP_018291552.1">
    <property type="nucleotide sequence ID" value="XM_018433884.1"/>
</dbReference>
<reference evidence="2" key="1">
    <citation type="submission" date="2015-06" db="EMBL/GenBank/DDBJ databases">
        <title>Expansion of signal transduction pathways in fungi by whole-genome duplication.</title>
        <authorList>
            <consortium name="DOE Joint Genome Institute"/>
            <person name="Corrochano L.M."/>
            <person name="Kuo A."/>
            <person name="Marcet-Houben M."/>
            <person name="Polaino S."/>
            <person name="Salamov A."/>
            <person name="Villalobos J.M."/>
            <person name="Alvarez M.I."/>
            <person name="Avalos J."/>
            <person name="Benito E.P."/>
            <person name="Benoit I."/>
            <person name="Burger G."/>
            <person name="Camino L.P."/>
            <person name="Canovas D."/>
            <person name="Cerda-Olmedo E."/>
            <person name="Cheng J.-F."/>
            <person name="Dominguez A."/>
            <person name="Elias M."/>
            <person name="Eslava A.P."/>
            <person name="Glaser F."/>
            <person name="Grimwood J."/>
            <person name="Gutierrez G."/>
            <person name="Heitman J."/>
            <person name="Henrissat B."/>
            <person name="Iturriaga E.A."/>
            <person name="Lang B.F."/>
            <person name="Lavin J.L."/>
            <person name="Lee S."/>
            <person name="Li W."/>
            <person name="Lindquist E."/>
            <person name="Lopez-Garcia S."/>
            <person name="Luque E.M."/>
            <person name="Marcos A.T."/>
            <person name="Martin J."/>
            <person name="McCluskey K."/>
            <person name="Medina H.R."/>
            <person name="Miralles-Duran A."/>
            <person name="Miyazaki A."/>
            <person name="Munoz-Torres E."/>
            <person name="Oguiza J.A."/>
            <person name="Ohm R."/>
            <person name="Olmedo M."/>
            <person name="Orejas M."/>
            <person name="Ortiz-Castellanos L."/>
            <person name="Pisabarro A.G."/>
            <person name="Rodriguez-Romero J."/>
            <person name="Ruiz-Herrera J."/>
            <person name="Ruiz-Vazquez R."/>
            <person name="Sanz C."/>
            <person name="Schackwitz W."/>
            <person name="Schmutz J."/>
            <person name="Shahriari M."/>
            <person name="Shelest E."/>
            <person name="Silva-Franco F."/>
            <person name="Soanes D."/>
            <person name="Syed K."/>
            <person name="Tagua V.G."/>
            <person name="Talbot N.J."/>
            <person name="Thon M."/>
            <person name="De vries R.P."/>
            <person name="Wiebenga A."/>
            <person name="Yadav J.S."/>
            <person name="Braun E.L."/>
            <person name="Baker S."/>
            <person name="Garre V."/>
            <person name="Horwitz B."/>
            <person name="Torres-Martinez S."/>
            <person name="Idnurm A."/>
            <person name="Herrera-Estrella A."/>
            <person name="Gabaldon T."/>
            <person name="Grigoriev I.V."/>
        </authorList>
    </citation>
    <scope>NUCLEOTIDE SEQUENCE [LARGE SCALE GENOMIC DNA]</scope>
    <source>
        <strain evidence="2">NRRL 1555(-)</strain>
    </source>
</reference>
<sequence>MGDALQKRIEVAKVTGVLNRMDRGRLTNQDWCSPEEILLQEMTTMTDLLAKSLHRPQLTKQRYSLPAMKERDMMNTDNIFRKVPKDIQEDTRDELALLLDTIYKAKPQFENQRASFSSRQSCLTSIA</sequence>
<proteinExistence type="predicted"/>
<organism evidence="1 2">
    <name type="scientific">Phycomyces blakesleeanus (strain ATCC 8743b / DSM 1359 / FGSC 10004 / NBRC 33097 / NRRL 1555)</name>
    <dbReference type="NCBI Taxonomy" id="763407"/>
    <lineage>
        <taxon>Eukaryota</taxon>
        <taxon>Fungi</taxon>
        <taxon>Fungi incertae sedis</taxon>
        <taxon>Mucoromycota</taxon>
        <taxon>Mucoromycotina</taxon>
        <taxon>Mucoromycetes</taxon>
        <taxon>Mucorales</taxon>
        <taxon>Phycomycetaceae</taxon>
        <taxon>Phycomyces</taxon>
    </lineage>
</organism>
<keyword evidence="2" id="KW-1185">Reference proteome</keyword>
<dbReference type="VEuPathDB" id="FungiDB:PHYBLDRAFT_158951"/>
<accession>A0A162U550</accession>
<name>A0A162U550_PHYB8</name>
<evidence type="ECO:0000313" key="2">
    <source>
        <dbReference type="Proteomes" id="UP000077315"/>
    </source>
</evidence>
<dbReference type="AlphaFoldDB" id="A0A162U550"/>